<dbReference type="RefSeq" id="WP_127005000.1">
    <property type="nucleotide sequence ID" value="NZ_JBNPXW010000005.1"/>
</dbReference>
<name>A0A433IZK7_9PROT</name>
<keyword evidence="3 4" id="KW-0732">Signal</keyword>
<dbReference type="Gene3D" id="3.40.50.2300">
    <property type="match status" value="2"/>
</dbReference>
<evidence type="ECO:0000256" key="2">
    <source>
        <dbReference type="ARBA" id="ARBA00007639"/>
    </source>
</evidence>
<organism evidence="6 7">
    <name type="scientific">Azospirillum doebereinerae</name>
    <dbReference type="NCBI Taxonomy" id="92933"/>
    <lineage>
        <taxon>Bacteria</taxon>
        <taxon>Pseudomonadati</taxon>
        <taxon>Pseudomonadota</taxon>
        <taxon>Alphaproteobacteria</taxon>
        <taxon>Rhodospirillales</taxon>
        <taxon>Azospirillaceae</taxon>
        <taxon>Azospirillum</taxon>
    </lineage>
</organism>
<evidence type="ECO:0000256" key="3">
    <source>
        <dbReference type="ARBA" id="ARBA00022729"/>
    </source>
</evidence>
<sequence length="326" mass="34672">MSRNWLTSAATAAATAMAALLIGLGSVQAADGKLVVGFSQIGSESGWRAAETKTAKAEAQKRGIDLKISDAQQKQENQIKAVRSFVAQGVDAIFIAPVVATGWDAVLKEAKEAKIPVVLLDRQIDTKDQSLYMTAVTSDTVHEGRVAGEWLAKQTGGTCAVVELQGTVGSSPAINRKKGFDEVVAKTPGMKIIRTQSGDFTRAKGKEVMESFIKAEDGGKRICAVYAHNDDMAVGAIQAIREAGLKPGKDILVVSIDGVPDIFKAMAEGEANATVELTPNMAGPAYDVLVAFKKDGKAPPKWIKTESALFTPDTAKAEYERRKDAY</sequence>
<gene>
    <name evidence="6" type="ORF">EJ913_30210</name>
</gene>
<evidence type="ECO:0000313" key="7">
    <source>
        <dbReference type="Proteomes" id="UP000280346"/>
    </source>
</evidence>
<protein>
    <submittedName>
        <fullName evidence="6">ABC transporter substrate-binding protein</fullName>
    </submittedName>
</protein>
<dbReference type="CDD" id="cd06309">
    <property type="entry name" value="PBP1_galactofuranose_YtfQ-like"/>
    <property type="match status" value="1"/>
</dbReference>
<dbReference type="NCBIfam" id="NF041827">
    <property type="entry name" value="YtfQ_transport"/>
    <property type="match status" value="1"/>
</dbReference>
<dbReference type="InterPro" id="IPR054837">
    <property type="entry name" value="YtfQ_transport"/>
</dbReference>
<evidence type="ECO:0000313" key="6">
    <source>
        <dbReference type="EMBL" id="RUQ60914.1"/>
    </source>
</evidence>
<feature type="chain" id="PRO_5018998163" evidence="4">
    <location>
        <begin position="30"/>
        <end position="326"/>
    </location>
</feature>
<dbReference type="EMBL" id="RZIJ01000049">
    <property type="protein sequence ID" value="RUQ60914.1"/>
    <property type="molecule type" value="Genomic_DNA"/>
</dbReference>
<dbReference type="PANTHER" id="PTHR46847">
    <property type="entry name" value="D-ALLOSE-BINDING PERIPLASMIC PROTEIN-RELATED"/>
    <property type="match status" value="1"/>
</dbReference>
<evidence type="ECO:0000259" key="5">
    <source>
        <dbReference type="Pfam" id="PF13407"/>
    </source>
</evidence>
<dbReference type="SUPFAM" id="SSF53822">
    <property type="entry name" value="Periplasmic binding protein-like I"/>
    <property type="match status" value="1"/>
</dbReference>
<proteinExistence type="inferred from homology"/>
<accession>A0A433IZK7</accession>
<dbReference type="OrthoDB" id="3837830at2"/>
<dbReference type="Proteomes" id="UP000280346">
    <property type="component" value="Unassembled WGS sequence"/>
</dbReference>
<comment type="subcellular location">
    <subcellularLocation>
        <location evidence="1">Cell envelope</location>
    </subcellularLocation>
</comment>
<dbReference type="GO" id="GO:0030246">
    <property type="term" value="F:carbohydrate binding"/>
    <property type="evidence" value="ECO:0007669"/>
    <property type="project" value="UniProtKB-ARBA"/>
</dbReference>
<dbReference type="InterPro" id="IPR025997">
    <property type="entry name" value="SBP_2_dom"/>
</dbReference>
<dbReference type="PANTHER" id="PTHR46847:SF3">
    <property type="entry name" value="GALACTOFURANOSE-BINDING PROTEIN YTFQ"/>
    <property type="match status" value="1"/>
</dbReference>
<evidence type="ECO:0000256" key="4">
    <source>
        <dbReference type="SAM" id="SignalP"/>
    </source>
</evidence>
<feature type="signal peptide" evidence="4">
    <location>
        <begin position="1"/>
        <end position="29"/>
    </location>
</feature>
<keyword evidence="7" id="KW-1185">Reference proteome</keyword>
<evidence type="ECO:0000256" key="1">
    <source>
        <dbReference type="ARBA" id="ARBA00004196"/>
    </source>
</evidence>
<dbReference type="InterPro" id="IPR028082">
    <property type="entry name" value="Peripla_BP_I"/>
</dbReference>
<dbReference type="AlphaFoldDB" id="A0A433IZK7"/>
<dbReference type="GO" id="GO:0030313">
    <property type="term" value="C:cell envelope"/>
    <property type="evidence" value="ECO:0007669"/>
    <property type="project" value="UniProtKB-SubCell"/>
</dbReference>
<feature type="domain" description="Periplasmic binding protein" evidence="5">
    <location>
        <begin position="36"/>
        <end position="283"/>
    </location>
</feature>
<comment type="similarity">
    <text evidence="2">Belongs to the bacterial solute-binding protein 2 family.</text>
</comment>
<comment type="caution">
    <text evidence="6">The sequence shown here is derived from an EMBL/GenBank/DDBJ whole genome shotgun (WGS) entry which is preliminary data.</text>
</comment>
<dbReference type="Pfam" id="PF13407">
    <property type="entry name" value="Peripla_BP_4"/>
    <property type="match status" value="1"/>
</dbReference>
<reference evidence="6 7" key="1">
    <citation type="submission" date="2018-12" db="EMBL/GenBank/DDBJ databases">
        <authorList>
            <person name="Yang Y."/>
        </authorList>
    </citation>
    <scope>NUCLEOTIDE SEQUENCE [LARGE SCALE GENOMIC DNA]</scope>
    <source>
        <strain evidence="6 7">GSF71</strain>
    </source>
</reference>